<dbReference type="InterPro" id="IPR009057">
    <property type="entry name" value="Homeodomain-like_sf"/>
</dbReference>
<dbReference type="CDD" id="cd00167">
    <property type="entry name" value="SANT"/>
    <property type="match status" value="1"/>
</dbReference>
<reference evidence="4 5" key="1">
    <citation type="journal article" date="2018" name="Nat. Ecol. Evol.">
        <title>Genomic signatures of mitonuclear coevolution across populations of Tigriopus californicus.</title>
        <authorList>
            <person name="Barreto F.S."/>
            <person name="Watson E.T."/>
            <person name="Lima T.G."/>
            <person name="Willett C.S."/>
            <person name="Edmands S."/>
            <person name="Li W."/>
            <person name="Burton R.S."/>
        </authorList>
    </citation>
    <scope>NUCLEOTIDE SEQUENCE [LARGE SCALE GENOMIC DNA]</scope>
    <source>
        <strain evidence="4 5">San Diego</strain>
    </source>
</reference>
<evidence type="ECO:0000259" key="3">
    <source>
        <dbReference type="SMART" id="SM00717"/>
    </source>
</evidence>
<dbReference type="OMA" id="DXEELES"/>
<dbReference type="PANTHER" id="PTHR21397:SF2">
    <property type="entry name" value="CHROMATIN COMPLEXES SUBUNIT BAP18"/>
    <property type="match status" value="1"/>
</dbReference>
<feature type="compositionally biased region" description="Basic and acidic residues" evidence="2">
    <location>
        <begin position="146"/>
        <end position="155"/>
    </location>
</feature>
<dbReference type="AlphaFoldDB" id="A0A553NXK3"/>
<evidence type="ECO:0000256" key="1">
    <source>
        <dbReference type="ARBA" id="ARBA00004123"/>
    </source>
</evidence>
<gene>
    <name evidence="4" type="ORF">TCAL_01225</name>
</gene>
<sequence length="155" mass="16302">MSPPAHSSEMDPASKVGEIFASAGAAFNTLGQLTTQLNHTSSRPSASNGGGVSAKWTQEEMDLLHEAVAKFAHDLHQISERIKGRTVQQIKTTLKRKAFDEAGLSLEDASSEGAAGSTPPTPVLNKADVTLNALNAPESEVDVEGMGDKLDFGSR</sequence>
<organism evidence="4 5">
    <name type="scientific">Tigriopus californicus</name>
    <name type="common">Marine copepod</name>
    <dbReference type="NCBI Taxonomy" id="6832"/>
    <lineage>
        <taxon>Eukaryota</taxon>
        <taxon>Metazoa</taxon>
        <taxon>Ecdysozoa</taxon>
        <taxon>Arthropoda</taxon>
        <taxon>Crustacea</taxon>
        <taxon>Multicrustacea</taxon>
        <taxon>Hexanauplia</taxon>
        <taxon>Copepoda</taxon>
        <taxon>Harpacticoida</taxon>
        <taxon>Harpacticidae</taxon>
        <taxon>Tigriopus</taxon>
    </lineage>
</organism>
<dbReference type="GO" id="GO:0016589">
    <property type="term" value="C:NURF complex"/>
    <property type="evidence" value="ECO:0007669"/>
    <property type="project" value="TreeGrafter"/>
</dbReference>
<dbReference type="OrthoDB" id="10021571at2759"/>
<dbReference type="SMART" id="SM00717">
    <property type="entry name" value="SANT"/>
    <property type="match status" value="1"/>
</dbReference>
<dbReference type="InterPro" id="IPR001005">
    <property type="entry name" value="SANT/Myb"/>
</dbReference>
<dbReference type="SUPFAM" id="SSF46689">
    <property type="entry name" value="Homeodomain-like"/>
    <property type="match status" value="1"/>
</dbReference>
<dbReference type="PANTHER" id="PTHR21397">
    <property type="entry name" value="CHROMATIN COMPLEXES SUBUNIT BAP18-RELATED"/>
    <property type="match status" value="1"/>
</dbReference>
<dbReference type="Proteomes" id="UP000318571">
    <property type="component" value="Chromosome 9"/>
</dbReference>
<evidence type="ECO:0000313" key="4">
    <source>
        <dbReference type="EMBL" id="TRY70159.1"/>
    </source>
</evidence>
<dbReference type="Pfam" id="PF00249">
    <property type="entry name" value="Myb_DNA-binding"/>
    <property type="match status" value="1"/>
</dbReference>
<evidence type="ECO:0000313" key="5">
    <source>
        <dbReference type="Proteomes" id="UP000318571"/>
    </source>
</evidence>
<protein>
    <recommendedName>
        <fullName evidence="3">Myb-like domain-containing protein</fullName>
    </recommendedName>
</protein>
<keyword evidence="5" id="KW-1185">Reference proteome</keyword>
<dbReference type="Gene3D" id="1.10.10.60">
    <property type="entry name" value="Homeodomain-like"/>
    <property type="match status" value="1"/>
</dbReference>
<dbReference type="STRING" id="6832.A0A553NXK3"/>
<comment type="subcellular location">
    <subcellularLocation>
        <location evidence="1">Nucleus</location>
    </subcellularLocation>
</comment>
<name>A0A553NXK3_TIGCA</name>
<feature type="domain" description="Myb-like" evidence="3">
    <location>
        <begin position="52"/>
        <end position="97"/>
    </location>
</feature>
<feature type="region of interest" description="Disordered" evidence="2">
    <location>
        <begin position="105"/>
        <end position="155"/>
    </location>
</feature>
<comment type="caution">
    <text evidence="4">The sequence shown here is derived from an EMBL/GenBank/DDBJ whole genome shotgun (WGS) entry which is preliminary data.</text>
</comment>
<dbReference type="GO" id="GO:0071339">
    <property type="term" value="C:MLL1 complex"/>
    <property type="evidence" value="ECO:0007669"/>
    <property type="project" value="TreeGrafter"/>
</dbReference>
<dbReference type="EMBL" id="VCGU01000009">
    <property type="protein sequence ID" value="TRY70159.1"/>
    <property type="molecule type" value="Genomic_DNA"/>
</dbReference>
<accession>A0A553NXK3</accession>
<evidence type="ECO:0000256" key="2">
    <source>
        <dbReference type="SAM" id="MobiDB-lite"/>
    </source>
</evidence>
<proteinExistence type="predicted"/>